<gene>
    <name evidence="1" type="ORF">Tci_021001</name>
</gene>
<sequence>MEDEHLNTISETESDEFIKSCVKNLVPNPSESEGENGCDSLSDEDFLEEIFSNPLFEKEIIPMKIDQHHFNAESDLIESLLNHDSSIISSSSKIDSLLDEFSDELTLLKSIPPGIDKTDRDPEEDIRLIERLLYDNSSPRPPKEFVSENSNADIESFSPSPILVKDSDSFMEEIDLSFNLDNPMPPGIEEDDYDSERDIPIREELLENYSLSLPVIESYHFDIPSFSHPPAKPPDGNT</sequence>
<protein>
    <recommendedName>
        <fullName evidence="2">Reverse transcriptase domain-containing protein</fullName>
    </recommendedName>
</protein>
<dbReference type="AlphaFoldDB" id="A0A6L2KHR6"/>
<comment type="caution">
    <text evidence="1">The sequence shown here is derived from an EMBL/GenBank/DDBJ whole genome shotgun (WGS) entry which is preliminary data.</text>
</comment>
<organism evidence="1">
    <name type="scientific">Tanacetum cinerariifolium</name>
    <name type="common">Dalmatian daisy</name>
    <name type="synonym">Chrysanthemum cinerariifolium</name>
    <dbReference type="NCBI Taxonomy" id="118510"/>
    <lineage>
        <taxon>Eukaryota</taxon>
        <taxon>Viridiplantae</taxon>
        <taxon>Streptophyta</taxon>
        <taxon>Embryophyta</taxon>
        <taxon>Tracheophyta</taxon>
        <taxon>Spermatophyta</taxon>
        <taxon>Magnoliopsida</taxon>
        <taxon>eudicotyledons</taxon>
        <taxon>Gunneridae</taxon>
        <taxon>Pentapetalae</taxon>
        <taxon>asterids</taxon>
        <taxon>campanulids</taxon>
        <taxon>Asterales</taxon>
        <taxon>Asteraceae</taxon>
        <taxon>Asteroideae</taxon>
        <taxon>Anthemideae</taxon>
        <taxon>Anthemidinae</taxon>
        <taxon>Tanacetum</taxon>
    </lineage>
</organism>
<reference evidence="1" key="1">
    <citation type="journal article" date="2019" name="Sci. Rep.">
        <title>Draft genome of Tanacetum cinerariifolium, the natural source of mosquito coil.</title>
        <authorList>
            <person name="Yamashiro T."/>
            <person name="Shiraishi A."/>
            <person name="Satake H."/>
            <person name="Nakayama K."/>
        </authorList>
    </citation>
    <scope>NUCLEOTIDE SEQUENCE</scope>
</reference>
<accession>A0A6L2KHR6</accession>
<name>A0A6L2KHR6_TANCI</name>
<evidence type="ECO:0000313" key="1">
    <source>
        <dbReference type="EMBL" id="GEU49023.1"/>
    </source>
</evidence>
<evidence type="ECO:0008006" key="2">
    <source>
        <dbReference type="Google" id="ProtNLM"/>
    </source>
</evidence>
<dbReference type="EMBL" id="BKCJ010002506">
    <property type="protein sequence ID" value="GEU49023.1"/>
    <property type="molecule type" value="Genomic_DNA"/>
</dbReference>
<proteinExistence type="predicted"/>